<evidence type="ECO:0008006" key="4">
    <source>
        <dbReference type="Google" id="ProtNLM"/>
    </source>
</evidence>
<keyword evidence="3" id="KW-1185">Reference proteome</keyword>
<organism evidence="2 3">
    <name type="scientific">Armillaria luteobubalina</name>
    <dbReference type="NCBI Taxonomy" id="153913"/>
    <lineage>
        <taxon>Eukaryota</taxon>
        <taxon>Fungi</taxon>
        <taxon>Dikarya</taxon>
        <taxon>Basidiomycota</taxon>
        <taxon>Agaricomycotina</taxon>
        <taxon>Agaricomycetes</taxon>
        <taxon>Agaricomycetidae</taxon>
        <taxon>Agaricales</taxon>
        <taxon>Marasmiineae</taxon>
        <taxon>Physalacriaceae</taxon>
        <taxon>Armillaria</taxon>
    </lineage>
</organism>
<protein>
    <recommendedName>
        <fullName evidence="4">Endonuclease/exonuclease/phosphatase domain-containing protein</fullName>
    </recommendedName>
</protein>
<dbReference type="SUPFAM" id="SSF56219">
    <property type="entry name" value="DNase I-like"/>
    <property type="match status" value="1"/>
</dbReference>
<dbReference type="AlphaFoldDB" id="A0AA39PSY2"/>
<gene>
    <name evidence="2" type="ORF">EDD18DRAFT_1417512</name>
</gene>
<dbReference type="EMBL" id="JAUEPU010000035">
    <property type="protein sequence ID" value="KAK0489970.1"/>
    <property type="molecule type" value="Genomic_DNA"/>
</dbReference>
<dbReference type="InterPro" id="IPR036691">
    <property type="entry name" value="Endo/exonu/phosph_ase_sf"/>
</dbReference>
<feature type="region of interest" description="Disordered" evidence="1">
    <location>
        <begin position="165"/>
        <end position="241"/>
    </location>
</feature>
<evidence type="ECO:0000256" key="1">
    <source>
        <dbReference type="SAM" id="MobiDB-lite"/>
    </source>
</evidence>
<proteinExistence type="predicted"/>
<accession>A0AA39PSY2</accession>
<evidence type="ECO:0000313" key="3">
    <source>
        <dbReference type="Proteomes" id="UP001175228"/>
    </source>
</evidence>
<reference evidence="2" key="1">
    <citation type="submission" date="2023-06" db="EMBL/GenBank/DDBJ databases">
        <authorList>
            <consortium name="Lawrence Berkeley National Laboratory"/>
            <person name="Ahrendt S."/>
            <person name="Sahu N."/>
            <person name="Indic B."/>
            <person name="Wong-Bajracharya J."/>
            <person name="Merenyi Z."/>
            <person name="Ke H.-M."/>
            <person name="Monk M."/>
            <person name="Kocsube S."/>
            <person name="Drula E."/>
            <person name="Lipzen A."/>
            <person name="Balint B."/>
            <person name="Henrissat B."/>
            <person name="Andreopoulos B."/>
            <person name="Martin F.M."/>
            <person name="Harder C.B."/>
            <person name="Rigling D."/>
            <person name="Ford K.L."/>
            <person name="Foster G.D."/>
            <person name="Pangilinan J."/>
            <person name="Papanicolaou A."/>
            <person name="Barry K."/>
            <person name="LaButti K."/>
            <person name="Viragh M."/>
            <person name="Koriabine M."/>
            <person name="Yan M."/>
            <person name="Riley R."/>
            <person name="Champramary S."/>
            <person name="Plett K.L."/>
            <person name="Tsai I.J."/>
            <person name="Slot J."/>
            <person name="Sipos G."/>
            <person name="Plett J."/>
            <person name="Nagy L.G."/>
            <person name="Grigoriev I.V."/>
        </authorList>
    </citation>
    <scope>NUCLEOTIDE SEQUENCE</scope>
    <source>
        <strain evidence="2">HWK02</strain>
    </source>
</reference>
<name>A0AA39PSY2_9AGAR</name>
<feature type="compositionally biased region" description="Basic residues" evidence="1">
    <location>
        <begin position="232"/>
        <end position="241"/>
    </location>
</feature>
<dbReference type="Gene3D" id="3.60.10.10">
    <property type="entry name" value="Endonuclease/exonuclease/phosphatase"/>
    <property type="match status" value="1"/>
</dbReference>
<evidence type="ECO:0000313" key="2">
    <source>
        <dbReference type="EMBL" id="KAK0489970.1"/>
    </source>
</evidence>
<dbReference type="Proteomes" id="UP001175228">
    <property type="component" value="Unassembled WGS sequence"/>
</dbReference>
<comment type="caution">
    <text evidence="2">The sequence shown here is derived from an EMBL/GenBank/DDBJ whole genome shotgun (WGS) entry which is preliminary data.</text>
</comment>
<sequence length="703" mass="78918">MANSASSAPLTPPTIPPTFRHPLFDIFKDGFRLPHIQVINDRLAQFEFEINEIRRETATNFTNLDHRLDDMGNDIKQLADAATQIGLTLRNVQGVLLTQHRRAQLADHRSSLYRQHESLIRRLDIARNPEQENAIEAQLDTLSTWIDEADEQLTEIDQVITSSLATPNHLPRNPMATFSSTSDSACPPSIPIAPKSAQIPKRKQMDQVVSRWKGPNDVASSNDTDSLDSRSRTRPHSIGRRTRSTLSPHLFVLGDSKPYMCYSSLYLLHDLRSLIHSFFVSFVLLPLSVLCRSLYSELTFICTFLEAVPYVPKLILFLFLFSSSVMAANLGPSCASSSFLIYAINANGMHHVLKLIHINNAIGHRNPSAFVISELKSSTSTAGQITLKNYNIFEERSQPTTGTWKWGVILGIRDDIQVVQRLAITKAILKSRVLAVNVALSDVEGNAFLHRVFAVYAPWNPGSDSAEFWVSLTDLCNSTPHSWSLAGDLNATVSSIKRASSGEDNRRFFLEFLENANAQDLWQKNPERSCRNDWTCRARDQDRGGNIIDRVVTSSHGILDTHIHAAASPQDYIPVTDHRPICAYIVPTPKIGSYVSRETLNPQLKVSRIRYPKASEKGLFRSFEADAEEMADQMGLFRINVDNEASWLRLYKGLTRVLIKCAERHFGRNKTNLRISMMANVTSPMIQALRAEQKHIGGALYLC</sequence>